<feature type="region of interest" description="Disordered" evidence="2">
    <location>
        <begin position="290"/>
        <end position="310"/>
    </location>
</feature>
<feature type="compositionally biased region" description="Basic and acidic residues" evidence="2">
    <location>
        <begin position="347"/>
        <end position="358"/>
    </location>
</feature>
<reference evidence="3 4" key="1">
    <citation type="journal article" date="2019" name="BMC Genomics">
        <title>New insights from Opisthorchis felineus genome: update on genomics of the epidemiologically important liver flukes.</title>
        <authorList>
            <person name="Ershov N.I."/>
            <person name="Mordvinov V.A."/>
            <person name="Prokhortchouk E.B."/>
            <person name="Pakharukova M.Y."/>
            <person name="Gunbin K.V."/>
            <person name="Ustyantsev K."/>
            <person name="Genaev M.A."/>
            <person name="Blinov A.G."/>
            <person name="Mazur A."/>
            <person name="Boulygina E."/>
            <person name="Tsygankova S."/>
            <person name="Khrameeva E."/>
            <person name="Chekanov N."/>
            <person name="Fan G."/>
            <person name="Xiao A."/>
            <person name="Zhang H."/>
            <person name="Xu X."/>
            <person name="Yang H."/>
            <person name="Solovyev V."/>
            <person name="Lee S.M."/>
            <person name="Liu X."/>
            <person name="Afonnikov D.A."/>
            <person name="Skryabin K.G."/>
        </authorList>
    </citation>
    <scope>NUCLEOTIDE SEQUENCE [LARGE SCALE GENOMIC DNA]</scope>
    <source>
        <strain evidence="3">AK-0245</strain>
        <tissue evidence="3">Whole organism</tissue>
    </source>
</reference>
<feature type="compositionally biased region" description="Basic and acidic residues" evidence="2">
    <location>
        <begin position="298"/>
        <end position="310"/>
    </location>
</feature>
<feature type="region of interest" description="Disordered" evidence="2">
    <location>
        <begin position="315"/>
        <end position="334"/>
    </location>
</feature>
<keyword evidence="4" id="KW-1185">Reference proteome</keyword>
<evidence type="ECO:0000256" key="1">
    <source>
        <dbReference type="SAM" id="Coils"/>
    </source>
</evidence>
<name>A0A4S2MEJ9_OPIFE</name>
<accession>A0A4S2MEJ9</accession>
<proteinExistence type="predicted"/>
<gene>
    <name evidence="3" type="ORF">CRM22_000547</name>
</gene>
<dbReference type="AlphaFoldDB" id="A0A4S2MEJ9"/>
<dbReference type="Proteomes" id="UP000308267">
    <property type="component" value="Unassembled WGS sequence"/>
</dbReference>
<evidence type="ECO:0000256" key="2">
    <source>
        <dbReference type="SAM" id="MobiDB-lite"/>
    </source>
</evidence>
<dbReference type="OrthoDB" id="6257502at2759"/>
<organism evidence="3 4">
    <name type="scientific">Opisthorchis felineus</name>
    <dbReference type="NCBI Taxonomy" id="147828"/>
    <lineage>
        <taxon>Eukaryota</taxon>
        <taxon>Metazoa</taxon>
        <taxon>Spiralia</taxon>
        <taxon>Lophotrochozoa</taxon>
        <taxon>Platyhelminthes</taxon>
        <taxon>Trematoda</taxon>
        <taxon>Digenea</taxon>
        <taxon>Opisthorchiida</taxon>
        <taxon>Opisthorchiata</taxon>
        <taxon>Opisthorchiidae</taxon>
        <taxon>Opisthorchis</taxon>
    </lineage>
</organism>
<keyword evidence="1" id="KW-0175">Coiled coil</keyword>
<feature type="region of interest" description="Disordered" evidence="2">
    <location>
        <begin position="346"/>
        <end position="413"/>
    </location>
</feature>
<protein>
    <submittedName>
        <fullName evidence="3">Uncharacterized protein</fullName>
    </submittedName>
</protein>
<sequence>MKRTISVELEHGSLLVLTYDSTEDHLTSATLVSTLSYPYSTHSQLSVVNDIYSVDSDADNIFSTENIQNHNQTSNPEECGTAPDLFHKRNIWTEGLEWPEEELFVIHSNPQGFERQFGLNGKQGRIESCNQLFKNPREHNFGLKPNIPLELIIGKGPPAYEAQTNDLLTSICDLKQSSAENKAANDSIVNSQLLKKSSDATNPTVTLQVAQPDAKREKRIREYLSKYFPEKIQSISEEFFEDGRDGCTEIKSVCQRPYFQKIKDPRRTPVIRSLERTVCLEPLLQTKSKYRLNTSENQPERELRKPEEQQEKLKNAYAVHKKPTTKTQDSNVPKLRRRSRVIIAARDSSETPANDKKDRFRNKTTRRIRPSNLGDLNNTVNSEKDNKNGKHLQSTNAQIEPTRTFKKTSTKPSQLEKRIYSTTSLPKQNGMVLNEKQTKNCVGDLSFSALATVKSNGFADKILQVNRLQEKLEKIRRQIKQLQNYNSVGRVFCMADAFIRILCAQLAPHILKAAVETPCYPDLRSKNRRFASVNLLALPRSFVDSILNLKAPWKKGKEHPLKHKPVKRVCLKEETSAISILDEESESGVITKLEVSNDKRSQSALFKENLVHPQMATSTESEKAQKYHRGPMGKLCHLMVLPSWELKYMGVKRNKRTPSAIMIAWKDKCGFSSSASGWLRHTARKLIRHRNRHK</sequence>
<dbReference type="EMBL" id="SJOL01001034">
    <property type="protein sequence ID" value="TGZ75150.1"/>
    <property type="molecule type" value="Genomic_DNA"/>
</dbReference>
<feature type="coiled-coil region" evidence="1">
    <location>
        <begin position="458"/>
        <end position="488"/>
    </location>
</feature>
<dbReference type="EMBL" id="SJOL01001034">
    <property type="protein sequence ID" value="TGZ75152.1"/>
    <property type="molecule type" value="Genomic_DNA"/>
</dbReference>
<evidence type="ECO:0000313" key="3">
    <source>
        <dbReference type="EMBL" id="TGZ75150.1"/>
    </source>
</evidence>
<feature type="compositionally biased region" description="Basic residues" evidence="2">
    <location>
        <begin position="359"/>
        <end position="369"/>
    </location>
</feature>
<feature type="compositionally biased region" description="Polar residues" evidence="2">
    <location>
        <begin position="391"/>
        <end position="401"/>
    </location>
</feature>
<evidence type="ECO:0000313" key="4">
    <source>
        <dbReference type="Proteomes" id="UP000308267"/>
    </source>
</evidence>
<comment type="caution">
    <text evidence="3">The sequence shown here is derived from an EMBL/GenBank/DDBJ whole genome shotgun (WGS) entry which is preliminary data.</text>
</comment>